<comment type="caution">
    <text evidence="2">The sequence shown here is derived from an EMBL/GenBank/DDBJ whole genome shotgun (WGS) entry which is preliminary data.</text>
</comment>
<feature type="region of interest" description="Disordered" evidence="1">
    <location>
        <begin position="1"/>
        <end position="75"/>
    </location>
</feature>
<dbReference type="Proteomes" id="UP000657574">
    <property type="component" value="Unassembled WGS sequence"/>
</dbReference>
<organism evidence="2 3">
    <name type="scientific">Streptomyces brasiliensis</name>
    <dbReference type="NCBI Taxonomy" id="1954"/>
    <lineage>
        <taxon>Bacteria</taxon>
        <taxon>Bacillati</taxon>
        <taxon>Actinomycetota</taxon>
        <taxon>Actinomycetes</taxon>
        <taxon>Kitasatosporales</taxon>
        <taxon>Streptomycetaceae</taxon>
        <taxon>Streptomyces</taxon>
    </lineage>
</organism>
<dbReference type="EMBL" id="BMQA01000069">
    <property type="protein sequence ID" value="GGJ61772.1"/>
    <property type="molecule type" value="Genomic_DNA"/>
</dbReference>
<reference evidence="2" key="1">
    <citation type="journal article" date="2014" name="Int. J. Syst. Evol. Microbiol.">
        <title>Complete genome sequence of Corynebacterium casei LMG S-19264T (=DSM 44701T), isolated from a smear-ripened cheese.</title>
        <authorList>
            <consortium name="US DOE Joint Genome Institute (JGI-PGF)"/>
            <person name="Walter F."/>
            <person name="Albersmeier A."/>
            <person name="Kalinowski J."/>
            <person name="Ruckert C."/>
        </authorList>
    </citation>
    <scope>NUCLEOTIDE SEQUENCE</scope>
    <source>
        <strain evidence="2">JCM 3086</strain>
    </source>
</reference>
<reference evidence="2" key="2">
    <citation type="submission" date="2020-09" db="EMBL/GenBank/DDBJ databases">
        <authorList>
            <person name="Sun Q."/>
            <person name="Ohkuma M."/>
        </authorList>
    </citation>
    <scope>NUCLEOTIDE SEQUENCE</scope>
    <source>
        <strain evidence="2">JCM 3086</strain>
    </source>
</reference>
<feature type="compositionally biased region" description="Low complexity" evidence="1">
    <location>
        <begin position="1"/>
        <end position="15"/>
    </location>
</feature>
<keyword evidence="3" id="KW-1185">Reference proteome</keyword>
<evidence type="ECO:0000256" key="1">
    <source>
        <dbReference type="SAM" id="MobiDB-lite"/>
    </source>
</evidence>
<proteinExistence type="predicted"/>
<evidence type="ECO:0000313" key="3">
    <source>
        <dbReference type="Proteomes" id="UP000657574"/>
    </source>
</evidence>
<protein>
    <submittedName>
        <fullName evidence="2">Uncharacterized protein</fullName>
    </submittedName>
</protein>
<name>A0A917UJ50_9ACTN</name>
<sequence>MVIGREPGAAGPPGEITDLDQTVTESGRRRTGTVTDDGTHPEARLPTASCPTAPVTPPHPARPPASVTGRLPRVP</sequence>
<gene>
    <name evidence="2" type="ORF">GCM10010121_085440</name>
</gene>
<feature type="compositionally biased region" description="Pro residues" evidence="1">
    <location>
        <begin position="54"/>
        <end position="63"/>
    </location>
</feature>
<dbReference type="AlphaFoldDB" id="A0A917UJ50"/>
<evidence type="ECO:0000313" key="2">
    <source>
        <dbReference type="EMBL" id="GGJ61772.1"/>
    </source>
</evidence>
<accession>A0A917UJ50</accession>